<keyword evidence="8 10" id="KW-0255">Endonuclease</keyword>
<dbReference type="Pfam" id="PF01351">
    <property type="entry name" value="RNase_HII"/>
    <property type="match status" value="1"/>
</dbReference>
<accession>A0ABY5R9C5</accession>
<comment type="subcellular location">
    <subcellularLocation>
        <location evidence="3">Cytoplasm</location>
    </subcellularLocation>
</comment>
<gene>
    <name evidence="13" type="ORF">NV226_01310</name>
</gene>
<evidence type="ECO:0000256" key="9">
    <source>
        <dbReference type="ARBA" id="ARBA00022801"/>
    </source>
</evidence>
<comment type="similarity">
    <text evidence="4">Belongs to the RNase HII family. RnhC subfamily.</text>
</comment>
<dbReference type="Proteomes" id="UP001059252">
    <property type="component" value="Chromosome"/>
</dbReference>
<dbReference type="EMBL" id="CP102734">
    <property type="protein sequence ID" value="UVD81926.1"/>
    <property type="molecule type" value="Genomic_DNA"/>
</dbReference>
<evidence type="ECO:0000256" key="11">
    <source>
        <dbReference type="RuleBase" id="RU003515"/>
    </source>
</evidence>
<keyword evidence="14" id="KW-1185">Reference proteome</keyword>
<dbReference type="InterPro" id="IPR001352">
    <property type="entry name" value="RNase_HII/HIII"/>
</dbReference>
<dbReference type="EC" id="3.1.26.4" evidence="11"/>
<name>A0ABY5R9C5_9MOLU</name>
<dbReference type="SUPFAM" id="SSF53098">
    <property type="entry name" value="Ribonuclease H-like"/>
    <property type="match status" value="1"/>
</dbReference>
<sequence>MLNKIDQLKIIGADETGVGDYFTPLVACAVYLKPENYAKVQALNLRDSKTLTETRILELAQQLTEIVVFETTIFKQQLYNKLEKKYNANEIKMLIHLKNINTLEKKHVVDFIIIDQFSTEKSINKYYQRIIGESQKNFLPLQAKLILETKAENTYLAVAAAAIIARATLLEYMKKQNKKWNINFPLGASSIVDDFGKEFVKIHGKEKLVEVAKISFKTTEKILNN</sequence>
<dbReference type="InterPro" id="IPR024567">
    <property type="entry name" value="RNase_HII/HIII_dom"/>
</dbReference>
<evidence type="ECO:0000313" key="14">
    <source>
        <dbReference type="Proteomes" id="UP001059252"/>
    </source>
</evidence>
<reference evidence="13" key="1">
    <citation type="submission" date="2022-08" db="EMBL/GenBank/DDBJ databases">
        <title>Complete genome of Mycoplasma iguanae type strain 2327.</title>
        <authorList>
            <person name="Spergser J."/>
        </authorList>
    </citation>
    <scope>NUCLEOTIDE SEQUENCE</scope>
    <source>
        <strain evidence="13">2327</strain>
    </source>
</reference>
<dbReference type="InterPro" id="IPR036397">
    <property type="entry name" value="RNaseH_sf"/>
</dbReference>
<feature type="binding site" evidence="10">
    <location>
        <position position="14"/>
    </location>
    <ligand>
        <name>a divalent metal cation</name>
        <dbReference type="ChEBI" id="CHEBI:60240"/>
    </ligand>
</feature>
<evidence type="ECO:0000259" key="12">
    <source>
        <dbReference type="PROSITE" id="PS51975"/>
    </source>
</evidence>
<evidence type="ECO:0000256" key="3">
    <source>
        <dbReference type="ARBA" id="ARBA00004496"/>
    </source>
</evidence>
<dbReference type="CDD" id="cd06590">
    <property type="entry name" value="RNase_HII_bacteria_HIII_like"/>
    <property type="match status" value="1"/>
</dbReference>
<evidence type="ECO:0000256" key="10">
    <source>
        <dbReference type="PROSITE-ProRule" id="PRU01319"/>
    </source>
</evidence>
<dbReference type="RefSeq" id="WP_258211100.1">
    <property type="nucleotide sequence ID" value="NZ_CP102734.1"/>
</dbReference>
<keyword evidence="9 10" id="KW-0378">Hydrolase</keyword>
<evidence type="ECO:0000256" key="4">
    <source>
        <dbReference type="ARBA" id="ARBA00008378"/>
    </source>
</evidence>
<keyword evidence="6 10" id="KW-0540">Nuclease</keyword>
<feature type="binding site" evidence="10">
    <location>
        <position position="115"/>
    </location>
    <ligand>
        <name>a divalent metal cation</name>
        <dbReference type="ChEBI" id="CHEBI:60240"/>
    </ligand>
</feature>
<keyword evidence="7 10" id="KW-0479">Metal-binding</keyword>
<evidence type="ECO:0000256" key="7">
    <source>
        <dbReference type="ARBA" id="ARBA00022723"/>
    </source>
</evidence>
<evidence type="ECO:0000256" key="6">
    <source>
        <dbReference type="ARBA" id="ARBA00022722"/>
    </source>
</evidence>
<organism evidence="13 14">
    <name type="scientific">Mycoplasma iguanae</name>
    <dbReference type="NCBI Taxonomy" id="292461"/>
    <lineage>
        <taxon>Bacteria</taxon>
        <taxon>Bacillati</taxon>
        <taxon>Mycoplasmatota</taxon>
        <taxon>Mollicutes</taxon>
        <taxon>Mycoplasmataceae</taxon>
        <taxon>Mycoplasma</taxon>
    </lineage>
</organism>
<evidence type="ECO:0000256" key="8">
    <source>
        <dbReference type="ARBA" id="ARBA00022759"/>
    </source>
</evidence>
<comment type="catalytic activity">
    <reaction evidence="1 10 11">
        <text>Endonucleolytic cleavage to 5'-phosphomonoester.</text>
        <dbReference type="EC" id="3.1.26.4"/>
    </reaction>
</comment>
<comment type="cofactor">
    <cofactor evidence="10">
        <name>Mn(2+)</name>
        <dbReference type="ChEBI" id="CHEBI:29035"/>
    </cofactor>
    <cofactor evidence="10">
        <name>Mg(2+)</name>
        <dbReference type="ChEBI" id="CHEBI:18420"/>
    </cofactor>
    <text evidence="10">Manganese or magnesium. Binds 1 divalent metal ion per monomer in the absence of substrate. May bind a second metal ion after substrate binding.</text>
</comment>
<protein>
    <recommendedName>
        <fullName evidence="11">Ribonuclease</fullName>
        <ecNumber evidence="11">3.1.26.4</ecNumber>
    </recommendedName>
</protein>
<dbReference type="PANTHER" id="PTHR10954:SF23">
    <property type="entry name" value="RIBONUCLEASE"/>
    <property type="match status" value="1"/>
</dbReference>
<evidence type="ECO:0000256" key="5">
    <source>
        <dbReference type="ARBA" id="ARBA00022490"/>
    </source>
</evidence>
<dbReference type="PANTHER" id="PTHR10954">
    <property type="entry name" value="RIBONUCLEASE H2 SUBUNIT A"/>
    <property type="match status" value="1"/>
</dbReference>
<feature type="domain" description="RNase H type-2" evidence="12">
    <location>
        <begin position="8"/>
        <end position="225"/>
    </location>
</feature>
<dbReference type="Gene3D" id="3.30.420.10">
    <property type="entry name" value="Ribonuclease H-like superfamily/Ribonuclease H"/>
    <property type="match status" value="1"/>
</dbReference>
<keyword evidence="5" id="KW-0963">Cytoplasm</keyword>
<dbReference type="InterPro" id="IPR012337">
    <property type="entry name" value="RNaseH-like_sf"/>
</dbReference>
<proteinExistence type="inferred from homology"/>
<comment type="function">
    <text evidence="2 11">Endonuclease that specifically degrades the RNA of RNA-DNA hybrids.</text>
</comment>
<dbReference type="PROSITE" id="PS51975">
    <property type="entry name" value="RNASE_H_2"/>
    <property type="match status" value="1"/>
</dbReference>
<evidence type="ECO:0000256" key="1">
    <source>
        <dbReference type="ARBA" id="ARBA00000077"/>
    </source>
</evidence>
<evidence type="ECO:0000256" key="2">
    <source>
        <dbReference type="ARBA" id="ARBA00004065"/>
    </source>
</evidence>
<evidence type="ECO:0000313" key="13">
    <source>
        <dbReference type="EMBL" id="UVD81926.1"/>
    </source>
</evidence>
<feature type="binding site" evidence="10">
    <location>
        <position position="15"/>
    </location>
    <ligand>
        <name>a divalent metal cation</name>
        <dbReference type="ChEBI" id="CHEBI:60240"/>
    </ligand>
</feature>